<keyword evidence="2 3" id="KW-0479">Metal-binding</keyword>
<gene>
    <name evidence="4" type="ORF">FRZ54_14260</name>
</gene>
<proteinExistence type="inferred from homology"/>
<dbReference type="RefSeq" id="WP_147032263.1">
    <property type="nucleotide sequence ID" value="NZ_CP042436.1"/>
</dbReference>
<feature type="binding site" evidence="3">
    <location>
        <position position="46"/>
    </location>
    <ligand>
        <name>a divalent metal cation</name>
        <dbReference type="ChEBI" id="CHEBI:60240"/>
    </ligand>
</feature>
<dbReference type="SUPFAM" id="SSF109854">
    <property type="entry name" value="DinB/YfiT-like putative metalloenzymes"/>
    <property type="match status" value="1"/>
</dbReference>
<dbReference type="Pfam" id="PF05163">
    <property type="entry name" value="DinB"/>
    <property type="match status" value="1"/>
</dbReference>
<evidence type="ECO:0000256" key="3">
    <source>
        <dbReference type="PIRSR" id="PIRSR607837-1"/>
    </source>
</evidence>
<dbReference type="Gene3D" id="1.20.120.450">
    <property type="entry name" value="dinb family like domain"/>
    <property type="match status" value="1"/>
</dbReference>
<organism evidence="4 5">
    <name type="scientific">Mucilaginibacter ginsenosidivorans</name>
    <dbReference type="NCBI Taxonomy" id="398053"/>
    <lineage>
        <taxon>Bacteria</taxon>
        <taxon>Pseudomonadati</taxon>
        <taxon>Bacteroidota</taxon>
        <taxon>Sphingobacteriia</taxon>
        <taxon>Sphingobacteriales</taxon>
        <taxon>Sphingobacteriaceae</taxon>
        <taxon>Mucilaginibacter</taxon>
    </lineage>
</organism>
<sequence>MNPKDLIAEIEFEATSTRRLLERIPAEKLAWAPHDKAMPLGQLAFHVATIPGNNLSFANDGRTNVEVLTAHHIPASKNEILENFETSLAGALQLLGRISDDWGAQKWDLIKNDHSIFSISRSLFSRLLVLNHFYHHRGELVSYLRILDVPIPSVYGPSADEDPFA</sequence>
<protein>
    <submittedName>
        <fullName evidence="4">DinB family protein</fullName>
    </submittedName>
</protein>
<accession>A0A5B8UXL2</accession>
<comment type="similarity">
    <text evidence="1">Belongs to the DinB family.</text>
</comment>
<evidence type="ECO:0000313" key="5">
    <source>
        <dbReference type="Proteomes" id="UP000321479"/>
    </source>
</evidence>
<dbReference type="GO" id="GO:0046872">
    <property type="term" value="F:metal ion binding"/>
    <property type="evidence" value="ECO:0007669"/>
    <property type="project" value="UniProtKB-KW"/>
</dbReference>
<feature type="binding site" evidence="3">
    <location>
        <position position="132"/>
    </location>
    <ligand>
        <name>a divalent metal cation</name>
        <dbReference type="ChEBI" id="CHEBI:60240"/>
    </ligand>
</feature>
<evidence type="ECO:0000256" key="2">
    <source>
        <dbReference type="ARBA" id="ARBA00022723"/>
    </source>
</evidence>
<dbReference type="Proteomes" id="UP000321479">
    <property type="component" value="Chromosome"/>
</dbReference>
<dbReference type="InterPro" id="IPR034660">
    <property type="entry name" value="DinB/YfiT-like"/>
</dbReference>
<dbReference type="InterPro" id="IPR007837">
    <property type="entry name" value="DinB"/>
</dbReference>
<keyword evidence="5" id="KW-1185">Reference proteome</keyword>
<dbReference type="KEGG" id="mgin:FRZ54_14260"/>
<feature type="binding site" evidence="3">
    <location>
        <position position="136"/>
    </location>
    <ligand>
        <name>a divalent metal cation</name>
        <dbReference type="ChEBI" id="CHEBI:60240"/>
    </ligand>
</feature>
<reference evidence="4 5" key="1">
    <citation type="journal article" date="2017" name="Curr. Microbiol.">
        <title>Mucilaginibacter ginsenosidivorans sp. nov., Isolated from Soil of Ginseng Field.</title>
        <authorList>
            <person name="Kim M.M."/>
            <person name="Siddiqi M.Z."/>
            <person name="Im W.T."/>
        </authorList>
    </citation>
    <scope>NUCLEOTIDE SEQUENCE [LARGE SCALE GENOMIC DNA]</scope>
    <source>
        <strain evidence="4 5">Gsoil 3017</strain>
    </source>
</reference>
<dbReference type="AlphaFoldDB" id="A0A5B8UXL2"/>
<evidence type="ECO:0000313" key="4">
    <source>
        <dbReference type="EMBL" id="QEC63689.1"/>
    </source>
</evidence>
<evidence type="ECO:0000256" key="1">
    <source>
        <dbReference type="ARBA" id="ARBA00008635"/>
    </source>
</evidence>
<dbReference type="EMBL" id="CP042436">
    <property type="protein sequence ID" value="QEC63689.1"/>
    <property type="molecule type" value="Genomic_DNA"/>
</dbReference>
<name>A0A5B8UXL2_9SPHI</name>
<dbReference type="OrthoDB" id="119432at2"/>